<feature type="compositionally biased region" description="Acidic residues" evidence="7">
    <location>
        <begin position="1569"/>
        <end position="1583"/>
    </location>
</feature>
<evidence type="ECO:0000256" key="7">
    <source>
        <dbReference type="SAM" id="MobiDB-lite"/>
    </source>
</evidence>
<comment type="caution">
    <text evidence="8">The sequence shown here is derived from an EMBL/GenBank/DDBJ whole genome shotgun (WGS) entry which is preliminary data.</text>
</comment>
<dbReference type="Proteomes" id="UP001516023">
    <property type="component" value="Unassembled WGS sequence"/>
</dbReference>
<evidence type="ECO:0000256" key="6">
    <source>
        <dbReference type="SAM" id="Coils"/>
    </source>
</evidence>
<evidence type="ECO:0000256" key="5">
    <source>
        <dbReference type="ARBA" id="ARBA00093456"/>
    </source>
</evidence>
<evidence type="ECO:0008006" key="10">
    <source>
        <dbReference type="Google" id="ProtNLM"/>
    </source>
</evidence>
<dbReference type="EMBL" id="JABMIG020000132">
    <property type="protein sequence ID" value="KAL3790149.1"/>
    <property type="molecule type" value="Genomic_DNA"/>
</dbReference>
<keyword evidence="6" id="KW-0175">Coiled coil</keyword>
<feature type="region of interest" description="Disordered" evidence="7">
    <location>
        <begin position="906"/>
        <end position="926"/>
    </location>
</feature>
<dbReference type="Pfam" id="PF14631">
    <property type="entry name" value="FancD2"/>
    <property type="match status" value="4"/>
</dbReference>
<evidence type="ECO:0000256" key="3">
    <source>
        <dbReference type="ARBA" id="ARBA00022843"/>
    </source>
</evidence>
<feature type="compositionally biased region" description="Basic and acidic residues" evidence="7">
    <location>
        <begin position="1555"/>
        <end position="1565"/>
    </location>
</feature>
<comment type="similarity">
    <text evidence="5">Belongs to the Fanconi anemia protein FANCD2 family.</text>
</comment>
<keyword evidence="4" id="KW-0539">Nucleus</keyword>
<evidence type="ECO:0000313" key="8">
    <source>
        <dbReference type="EMBL" id="KAL3790149.1"/>
    </source>
</evidence>
<reference evidence="8 9" key="1">
    <citation type="journal article" date="2020" name="G3 (Bethesda)">
        <title>Improved Reference Genome for Cyclotella cryptica CCMP332, a Model for Cell Wall Morphogenesis, Salinity Adaptation, and Lipid Production in Diatoms (Bacillariophyta).</title>
        <authorList>
            <person name="Roberts W.R."/>
            <person name="Downey K.M."/>
            <person name="Ruck E.C."/>
            <person name="Traller J.C."/>
            <person name="Alverson A.J."/>
        </authorList>
    </citation>
    <scope>NUCLEOTIDE SEQUENCE [LARGE SCALE GENOMIC DNA]</scope>
    <source>
        <strain evidence="8 9">CCMP332</strain>
    </source>
</reference>
<evidence type="ECO:0000313" key="9">
    <source>
        <dbReference type="Proteomes" id="UP001516023"/>
    </source>
</evidence>
<accession>A0ABD3PPU5</accession>
<dbReference type="PANTHER" id="PTHR32086">
    <property type="entry name" value="FANCONI ANEMIA GROUP D2 PROTEIN"/>
    <property type="match status" value="1"/>
</dbReference>
<keyword evidence="9" id="KW-1185">Reference proteome</keyword>
<dbReference type="GO" id="GO:0005634">
    <property type="term" value="C:nucleus"/>
    <property type="evidence" value="ECO:0007669"/>
    <property type="project" value="UniProtKB-SubCell"/>
</dbReference>
<evidence type="ECO:0000256" key="2">
    <source>
        <dbReference type="ARBA" id="ARBA00022499"/>
    </source>
</evidence>
<name>A0ABD3PPU5_9STRA</name>
<keyword evidence="3" id="KW-0832">Ubl conjugation</keyword>
<keyword evidence="2" id="KW-1017">Isopeptide bond</keyword>
<comment type="subcellular location">
    <subcellularLocation>
        <location evidence="1">Nucleus</location>
    </subcellularLocation>
</comment>
<protein>
    <recommendedName>
        <fullName evidence="10">Fanconi anemia group D2 protein</fullName>
    </recommendedName>
</protein>
<feature type="coiled-coil region" evidence="6">
    <location>
        <begin position="991"/>
        <end position="1018"/>
    </location>
</feature>
<evidence type="ECO:0000256" key="1">
    <source>
        <dbReference type="ARBA" id="ARBA00004123"/>
    </source>
</evidence>
<proteinExistence type="inferred from homology"/>
<dbReference type="PANTHER" id="PTHR32086:SF0">
    <property type="entry name" value="FANCONI ANEMIA GROUP D2 PROTEIN"/>
    <property type="match status" value="1"/>
</dbReference>
<gene>
    <name evidence="8" type="ORF">HJC23_009586</name>
</gene>
<sequence>MSKRSAHESFLQADDDDDVGNASPKRNRTHPSKWGLTEVLAECGCLLRRVGESDDENVPPSIELGCRLESKVTPTTLCSSLNALLNEMASGVDPNNARILGSLEETLSSSLDDESQDNNNNNHAGNTLLRRMLLPMYRLRGDMPLMSQMSQLSQSPTKHNSNHRVKVESYSLIQVLLRIDALQPTLLTNLIQLLPEITSRFDPDTTTHEDIPRLIFSNTRWLDHILDADALTACFSECLTVLASSSASCPKTKGVLLDAISTLPDVLNSSQGGHTVLATLQMLRVEDPTLLVPCLDAIDSLPLSEKEVEIVVRDALEALANVEAWGLPALANFLINNCPRGKDGMAKEIIEEFRKLPLGSGESGDRSANDTEALMVESLSRGFAHRSDLTTTLLKAIKATDQGYHKPADIWLLACCASASHNRSQVKSLFRSKANDGGFTSQMVRESLCGNGVALTSLFGTALCDLADSLLRCTDSEGCEMGVTLYEVLFEEFKEPMQRQEVVGSLVTHVGAGVGTRQSEVDAAMSVFSSIVSKKKDENQESGRSALRPFMPFLSSMLENLDHMTPYQVRKLFILLFTVGFQEEDGILGLMGGGSACGEADIIIRKYLCQNDYEKKRIGIIGAVSYAVSMSSLLLDRHHQINGMIDSATCLPSIAAPTSPCPIKGMIEFALANCKPSRSTTSIQTSDVRSLGNSFSDSCAMAFLLHELGHAVRSGKLLPSLHEWLDEHFQGEFEQRYVGDFVVENSQDMKLVKGGYDQTRSHGGSQQLLPTNANDLSLLNKTSNNALAPPGEVRYGLYGADTEVYIKILPLLSSPCVLERELLPVQLCPMFSLMAMLSDARNGGKGLSEIDALLECPLILPSTECSGVEFNDLSISQQWVTTSSYYFATCWVRELINAFIHAETSTPSLDRGNNRSTSESSQGFHADTKKRIVDRLSNLVELEEELRFTSSKCYAFAPPGLDVLTPPKELFESDIDNDTISASVLSNVDPNEMIETAARKATKDAKKMEAKRAKQNEKSKQKRLSLKAKYERTLADRALLQLRPLDPAVCIALGFPELSVMGESSGGTQQLSALGLSQLHAPNVARPVTLLLLNLLNSTLSSLLSNRRGAPFKMGNDTRPNEANNNNSNPYGMEQAIRMTKEFVLSSCDVSQRECLKTMILFLEGDVFSSVFEHLAALAQLRGNAQSCDESTEQLIITTARSLFSCVTTIVGSTKLTRSSTGKKIFAAILKALSEGDKGDERPRQVSADIVVKFLSNLFDIIQEIVTGSYTDDIDFVMDGVLCMATICDCSRRFEMDKPDYLGKDKKVNQDSNEIKKKLADVTDSLLRRGWPDDVKLNRNNVGKMLSLLLENSQTAIPTSTKAAIQTDSGGIGRMSILRLLINDVLSELPNTDKCKGPELASLFESSLGKTKDPSGAKKVLELLTELVSMMQSLFYLTRRNDVLAKKHPLLQQLKWGSRFIETFVSKAIPFFHVHFQDHQDSILIIIGDLQKASRQLYHIIAYGKRVKDANLAKETPRTKKALELFIHKVKALLKKNRCLTAMWTKTLKSKDIDGTTLREEKESAPDEGLSENEEEEDEDDDSSVGSSEGYVTDDQSVEE</sequence>
<organism evidence="8 9">
    <name type="scientific">Cyclotella cryptica</name>
    <dbReference type="NCBI Taxonomy" id="29204"/>
    <lineage>
        <taxon>Eukaryota</taxon>
        <taxon>Sar</taxon>
        <taxon>Stramenopiles</taxon>
        <taxon>Ochrophyta</taxon>
        <taxon>Bacillariophyta</taxon>
        <taxon>Coscinodiscophyceae</taxon>
        <taxon>Thalassiosirophycidae</taxon>
        <taxon>Stephanodiscales</taxon>
        <taxon>Stephanodiscaceae</taxon>
        <taxon>Cyclotella</taxon>
    </lineage>
</organism>
<feature type="region of interest" description="Disordered" evidence="7">
    <location>
        <begin position="1"/>
        <end position="33"/>
    </location>
</feature>
<feature type="region of interest" description="Disordered" evidence="7">
    <location>
        <begin position="1555"/>
        <end position="1600"/>
    </location>
</feature>
<feature type="compositionally biased region" description="Polar residues" evidence="7">
    <location>
        <begin position="914"/>
        <end position="923"/>
    </location>
</feature>
<evidence type="ECO:0000256" key="4">
    <source>
        <dbReference type="ARBA" id="ARBA00023242"/>
    </source>
</evidence>
<dbReference type="InterPro" id="IPR029448">
    <property type="entry name" value="FANCD2"/>
</dbReference>